<accession>A0A382XTK3</accession>
<feature type="non-terminal residue" evidence="2">
    <location>
        <position position="268"/>
    </location>
</feature>
<protein>
    <recommendedName>
        <fullName evidence="3">O-antigen ligase domain-containing protein</fullName>
    </recommendedName>
</protein>
<feature type="transmembrane region" description="Helical" evidence="1">
    <location>
        <begin position="225"/>
        <end position="243"/>
    </location>
</feature>
<evidence type="ECO:0008006" key="3">
    <source>
        <dbReference type="Google" id="ProtNLM"/>
    </source>
</evidence>
<feature type="non-terminal residue" evidence="2">
    <location>
        <position position="1"/>
    </location>
</feature>
<name>A0A382XTK3_9ZZZZ</name>
<dbReference type="PANTHER" id="PTHR37422">
    <property type="entry name" value="TEICHURONIC ACID BIOSYNTHESIS PROTEIN TUAE"/>
    <property type="match status" value="1"/>
</dbReference>
<proteinExistence type="predicted"/>
<dbReference type="PANTHER" id="PTHR37422:SF13">
    <property type="entry name" value="LIPOPOLYSACCHARIDE BIOSYNTHESIS PROTEIN PA4999-RELATED"/>
    <property type="match status" value="1"/>
</dbReference>
<evidence type="ECO:0000313" key="2">
    <source>
        <dbReference type="EMBL" id="SVD74452.1"/>
    </source>
</evidence>
<dbReference type="AlphaFoldDB" id="A0A382XTK3"/>
<evidence type="ECO:0000256" key="1">
    <source>
        <dbReference type="SAM" id="Phobius"/>
    </source>
</evidence>
<dbReference type="InterPro" id="IPR051533">
    <property type="entry name" value="WaaL-like"/>
</dbReference>
<keyword evidence="1" id="KW-0472">Membrane</keyword>
<feature type="transmembrane region" description="Helical" evidence="1">
    <location>
        <begin position="48"/>
        <end position="66"/>
    </location>
</feature>
<feature type="transmembrane region" description="Helical" evidence="1">
    <location>
        <begin position="149"/>
        <end position="169"/>
    </location>
</feature>
<organism evidence="2">
    <name type="scientific">marine metagenome</name>
    <dbReference type="NCBI Taxonomy" id="408172"/>
    <lineage>
        <taxon>unclassified sequences</taxon>
        <taxon>metagenomes</taxon>
        <taxon>ecological metagenomes</taxon>
    </lineage>
</organism>
<gene>
    <name evidence="2" type="ORF">METZ01_LOCUS427306</name>
</gene>
<feature type="transmembrane region" description="Helical" evidence="1">
    <location>
        <begin position="78"/>
        <end position="95"/>
    </location>
</feature>
<feature type="transmembrane region" description="Helical" evidence="1">
    <location>
        <begin position="200"/>
        <end position="216"/>
    </location>
</feature>
<keyword evidence="1" id="KW-1133">Transmembrane helix</keyword>
<dbReference type="EMBL" id="UINC01170420">
    <property type="protein sequence ID" value="SVD74452.1"/>
    <property type="molecule type" value="Genomic_DNA"/>
</dbReference>
<feature type="transmembrane region" description="Helical" evidence="1">
    <location>
        <begin position="176"/>
        <end position="194"/>
    </location>
</feature>
<reference evidence="2" key="1">
    <citation type="submission" date="2018-05" db="EMBL/GenBank/DDBJ databases">
        <authorList>
            <person name="Lanie J.A."/>
            <person name="Ng W.-L."/>
            <person name="Kazmierczak K.M."/>
            <person name="Andrzejewski T.M."/>
            <person name="Davidsen T.M."/>
            <person name="Wayne K.J."/>
            <person name="Tettelin H."/>
            <person name="Glass J.I."/>
            <person name="Rusch D."/>
            <person name="Podicherti R."/>
            <person name="Tsui H.-C.T."/>
            <person name="Winkler M.E."/>
        </authorList>
    </citation>
    <scope>NUCLEOTIDE SEQUENCE</scope>
</reference>
<keyword evidence="1" id="KW-0812">Transmembrane</keyword>
<feature type="transmembrane region" description="Helical" evidence="1">
    <location>
        <begin position="104"/>
        <end position="129"/>
    </location>
</feature>
<sequence length="268" mass="28668">VAVTLLYSPRLADNFLGKAALFHLLGGVAVFLWGLARAIEGRVVWPRSPLLGPFLVFLAIAAIAAIRARNIALAWEQWLIWAQWLALFVVVADLARHRSRARRLVLCLVGLCAVVSAIGLLQVVGFDVMSLPSVYRFAPLSSLGNTNFVAHYLEVVLPLALALTVFGSWSSPWSRSVRIMAVLALSLGSVLLVLTGSRGGWLGVGIAVLVVLWAAPRPRDWGRRLLLAILAAGLLSPVAGFVLESVPVAGGGTAADALEEVVDDSWVR</sequence>
<feature type="transmembrane region" description="Helical" evidence="1">
    <location>
        <begin position="15"/>
        <end position="36"/>
    </location>
</feature>